<dbReference type="STRING" id="45074.Lsan_3856"/>
<dbReference type="Pfam" id="PF13302">
    <property type="entry name" value="Acetyltransf_3"/>
    <property type="match status" value="1"/>
</dbReference>
<dbReference type="InterPro" id="IPR051908">
    <property type="entry name" value="Ribosomal_N-acetyltransferase"/>
</dbReference>
<dbReference type="Proteomes" id="UP000054703">
    <property type="component" value="Unassembled WGS sequence"/>
</dbReference>
<keyword evidence="3" id="KW-1185">Reference proteome</keyword>
<protein>
    <submittedName>
        <fullName evidence="2">Multifunctional nucleotidyltransferase/glutamate rich protein GrpB/ribosomal protein alanine acetyltransferase</fullName>
    </submittedName>
</protein>
<dbReference type="Gene3D" id="3.40.630.30">
    <property type="match status" value="1"/>
</dbReference>
<keyword evidence="2" id="KW-0808">Transferase</keyword>
<reference evidence="2 3" key="1">
    <citation type="submission" date="2015-11" db="EMBL/GenBank/DDBJ databases">
        <title>Genomic analysis of 38 Legionella species identifies large and diverse effector repertoires.</title>
        <authorList>
            <person name="Burstein D."/>
            <person name="Amaro F."/>
            <person name="Zusman T."/>
            <person name="Lifshitz Z."/>
            <person name="Cohen O."/>
            <person name="Gilbert J.A."/>
            <person name="Pupko T."/>
            <person name="Shuman H.A."/>
            <person name="Segal G."/>
        </authorList>
    </citation>
    <scope>NUCLEOTIDE SEQUENCE [LARGE SCALE GENOMIC DNA]</scope>
    <source>
        <strain evidence="2 3">SC-63-C7</strain>
    </source>
</reference>
<dbReference type="AlphaFoldDB" id="A0A0W0YA20"/>
<comment type="caution">
    <text evidence="2">The sequence shown here is derived from an EMBL/GenBank/DDBJ whole genome shotgun (WGS) entry which is preliminary data.</text>
</comment>
<dbReference type="GO" id="GO:0008999">
    <property type="term" value="F:protein-N-terminal-alanine acetyltransferase activity"/>
    <property type="evidence" value="ECO:0007669"/>
    <property type="project" value="TreeGrafter"/>
</dbReference>
<organism evidence="2 3">
    <name type="scientific">Legionella santicrucis</name>
    <dbReference type="NCBI Taxonomy" id="45074"/>
    <lineage>
        <taxon>Bacteria</taxon>
        <taxon>Pseudomonadati</taxon>
        <taxon>Pseudomonadota</taxon>
        <taxon>Gammaproteobacteria</taxon>
        <taxon>Legionellales</taxon>
        <taxon>Legionellaceae</taxon>
        <taxon>Legionella</taxon>
    </lineage>
</organism>
<dbReference type="PANTHER" id="PTHR43441:SF3">
    <property type="entry name" value="ACETYLTRANSFERASE"/>
    <property type="match status" value="1"/>
</dbReference>
<name>A0A0W0YA20_9GAMM</name>
<proteinExistence type="predicted"/>
<keyword evidence="2" id="KW-0689">Ribosomal protein</keyword>
<accession>A0A0W0YA20</accession>
<dbReference type="EMBL" id="LNYU01000091">
    <property type="protein sequence ID" value="KTD53446.1"/>
    <property type="molecule type" value="Genomic_DNA"/>
</dbReference>
<dbReference type="PANTHER" id="PTHR43441">
    <property type="entry name" value="RIBOSOMAL-PROTEIN-SERINE ACETYLTRANSFERASE"/>
    <property type="match status" value="1"/>
</dbReference>
<evidence type="ECO:0000313" key="3">
    <source>
        <dbReference type="Proteomes" id="UP000054703"/>
    </source>
</evidence>
<evidence type="ECO:0000313" key="2">
    <source>
        <dbReference type="EMBL" id="KTD53446.1"/>
    </source>
</evidence>
<dbReference type="InterPro" id="IPR000182">
    <property type="entry name" value="GNAT_dom"/>
</dbReference>
<dbReference type="GO" id="GO:0005737">
    <property type="term" value="C:cytoplasm"/>
    <property type="evidence" value="ECO:0007669"/>
    <property type="project" value="TreeGrafter"/>
</dbReference>
<dbReference type="PATRIC" id="fig|45074.5.peg.4141"/>
<evidence type="ECO:0000259" key="1">
    <source>
        <dbReference type="PROSITE" id="PS51186"/>
    </source>
</evidence>
<dbReference type="GO" id="GO:1990189">
    <property type="term" value="F:protein N-terminal-serine acetyltransferase activity"/>
    <property type="evidence" value="ECO:0007669"/>
    <property type="project" value="TreeGrafter"/>
</dbReference>
<dbReference type="SUPFAM" id="SSF55729">
    <property type="entry name" value="Acyl-CoA N-acyltransferases (Nat)"/>
    <property type="match status" value="1"/>
</dbReference>
<sequence length="182" mass="20799">MIETSRLILRPPQIGDALPLNQAVNRSLEALQRWMPWATDPSLETTAIFVKDAVTQWQAPHPTQFPMVVVLRENNLIIGGSGYNEKSNFEVPMFEIGYWLDTTYVGLGLATELVQALTRHAFEKLNAIRVQICMQKENTKSIRVAEKCGFILEATLHHFRLDCLTQKPVDELIYARFDTNRL</sequence>
<keyword evidence="2" id="KW-0687">Ribonucleoprotein</keyword>
<feature type="domain" description="N-acetyltransferase" evidence="1">
    <location>
        <begin position="18"/>
        <end position="170"/>
    </location>
</feature>
<dbReference type="PROSITE" id="PS51186">
    <property type="entry name" value="GNAT"/>
    <property type="match status" value="1"/>
</dbReference>
<dbReference type="GO" id="GO:0005840">
    <property type="term" value="C:ribosome"/>
    <property type="evidence" value="ECO:0007669"/>
    <property type="project" value="UniProtKB-KW"/>
</dbReference>
<gene>
    <name evidence="2" type="ORF">Lsan_3856</name>
</gene>
<dbReference type="InterPro" id="IPR016181">
    <property type="entry name" value="Acyl_CoA_acyltransferase"/>
</dbReference>